<proteinExistence type="inferred from homology"/>
<dbReference type="GO" id="GO:0005524">
    <property type="term" value="F:ATP binding"/>
    <property type="evidence" value="ECO:0007669"/>
    <property type="project" value="UniProtKB-UniRule"/>
</dbReference>
<accession>A0A8G1EDZ0</accession>
<comment type="similarity">
    <text evidence="1 12">Belongs to the ABC transporter superfamily. ABCF family. Translational throttle EttA subfamily.</text>
</comment>
<dbReference type="EMBL" id="CP069370">
    <property type="protein sequence ID" value="QYZ69944.1"/>
    <property type="molecule type" value="Genomic_DNA"/>
</dbReference>
<sequence>MASYQYVYHMDGVSKTYPGGKKCFEDVRLNFLPGVKIGVVGVNGSGKSTLLRIMAGIDKDFKGEAWAAKGAKVGYLQQEPELDPTLDVKGNVMQGVAAKTAILERYNELAMNYSDETAEEMAQLQDQIDAQNLWELEAQVGVAMDALRCPPDDADVTTLSGGERRRVALCRLLLEAPDMLLLDEPTNHLDAESIAWLQKHLIDYRGTILIVTHDRYFLDDITGWILELDRGRAIPYEGNYSSWLDQKAKRLQQEAREDKSRQKVLEKELEWIRAGAKARQAKSKARIQRYNELAGQTVRERASVAQIIIPNGERLGSKVIEVTGLKKHMGDKLLIEDLTFTVPPGAIVGIIGPNGAGKSTLFRMITGQEQPDEGTITLGETVQLSYVDQSRDALDPNKTAWEEISGGSEVIHLGDMEINSRVYTGAFNFKGTDQQKKVGLLSGGERNRVHLARMLRAGGNVILLDEPTNDLDVETLQALEAAIEDFAGCVMVISHDRYFLDRLCTHILAFEGDAHVEWFEGNFEAYEEDKVRRLGPDSIEPKRVKYKRFAR</sequence>
<evidence type="ECO:0000256" key="10">
    <source>
        <dbReference type="ARBA" id="ARBA00022884"/>
    </source>
</evidence>
<dbReference type="InterPro" id="IPR003439">
    <property type="entry name" value="ABC_transporter-like_ATP-bd"/>
</dbReference>
<keyword evidence="9 12" id="KW-0810">Translation regulation</keyword>
<dbReference type="PROSITE" id="PS50893">
    <property type="entry name" value="ABC_TRANSPORTER_2"/>
    <property type="match status" value="2"/>
</dbReference>
<dbReference type="GO" id="GO:0006412">
    <property type="term" value="P:translation"/>
    <property type="evidence" value="ECO:0007669"/>
    <property type="project" value="UniProtKB-KW"/>
</dbReference>
<keyword evidence="5 12" id="KW-0677">Repeat</keyword>
<evidence type="ECO:0000256" key="1">
    <source>
        <dbReference type="ARBA" id="ARBA00005868"/>
    </source>
</evidence>
<keyword evidence="10 12" id="KW-0694">RNA-binding</keyword>
<gene>
    <name evidence="12 14" type="primary">ettA</name>
    <name evidence="14" type="ORF">JO391_20045</name>
</gene>
<dbReference type="GO" id="GO:0005737">
    <property type="term" value="C:cytoplasm"/>
    <property type="evidence" value="ECO:0007669"/>
    <property type="project" value="UniProtKB-SubCell"/>
</dbReference>
<comment type="subcellular location">
    <subcellularLocation>
        <location evidence="12">Cytoplasm</location>
    </subcellularLocation>
    <text evidence="12">Associates with ribosomes and polysomes.</text>
</comment>
<dbReference type="NCBIfam" id="NF008775">
    <property type="entry name" value="PRK11819.1"/>
    <property type="match status" value="1"/>
</dbReference>
<dbReference type="GO" id="GO:0000049">
    <property type="term" value="F:tRNA binding"/>
    <property type="evidence" value="ECO:0007669"/>
    <property type="project" value="UniProtKB-UniRule"/>
</dbReference>
<dbReference type="GO" id="GO:0019843">
    <property type="term" value="F:rRNA binding"/>
    <property type="evidence" value="ECO:0007669"/>
    <property type="project" value="UniProtKB-UniRule"/>
</dbReference>
<dbReference type="Gene3D" id="3.40.50.300">
    <property type="entry name" value="P-loop containing nucleotide triphosphate hydrolases"/>
    <property type="match status" value="2"/>
</dbReference>
<comment type="subunit">
    <text evidence="12">Monomer. Probably contacts ribosomal proteins L1, L5, L33 and S7, the 16S and 23S rRNA and the P-site containing tRNA(fMet).</text>
</comment>
<evidence type="ECO:0000256" key="3">
    <source>
        <dbReference type="ARBA" id="ARBA00022555"/>
    </source>
</evidence>
<keyword evidence="11 12" id="KW-0648">Protein biosynthesis</keyword>
<feature type="domain" description="ABC transporter" evidence="13">
    <location>
        <begin position="320"/>
        <end position="537"/>
    </location>
</feature>
<keyword evidence="15" id="KW-1185">Reference proteome</keyword>
<comment type="domain">
    <text evidence="12">The P-site tRNA interaction motif (PtIM domain) probably interacts with the P-site tRNA(fMet) as well as the 23S rRNA.</text>
</comment>
<dbReference type="InterPro" id="IPR017871">
    <property type="entry name" value="ABC_transporter-like_CS"/>
</dbReference>
<dbReference type="GO" id="GO:0045900">
    <property type="term" value="P:negative regulation of translational elongation"/>
    <property type="evidence" value="ECO:0007669"/>
    <property type="project" value="UniProtKB-UniRule"/>
</dbReference>
<evidence type="ECO:0000259" key="13">
    <source>
        <dbReference type="PROSITE" id="PS50893"/>
    </source>
</evidence>
<dbReference type="Pfam" id="PF00005">
    <property type="entry name" value="ABC_tran"/>
    <property type="match status" value="2"/>
</dbReference>
<protein>
    <recommendedName>
        <fullName evidence="12">Energy-dependent translational throttle protein EttA</fullName>
        <ecNumber evidence="12">3.6.1.-</ecNumber>
    </recommendedName>
    <alternativeName>
        <fullName evidence="12">Translational regulatory factor EttA</fullName>
    </alternativeName>
</protein>
<dbReference type="RefSeq" id="WP_220662160.1">
    <property type="nucleotide sequence ID" value="NZ_CP069370.1"/>
</dbReference>
<comment type="catalytic activity">
    <reaction evidence="12">
        <text>ATP + H2O = ADP + phosphate + H(+)</text>
        <dbReference type="Rhea" id="RHEA:13065"/>
        <dbReference type="ChEBI" id="CHEBI:15377"/>
        <dbReference type="ChEBI" id="CHEBI:15378"/>
        <dbReference type="ChEBI" id="CHEBI:30616"/>
        <dbReference type="ChEBI" id="CHEBI:43474"/>
        <dbReference type="ChEBI" id="CHEBI:456216"/>
    </reaction>
</comment>
<evidence type="ECO:0000256" key="7">
    <source>
        <dbReference type="ARBA" id="ARBA00022801"/>
    </source>
</evidence>
<feature type="binding site" evidence="12">
    <location>
        <begin position="352"/>
        <end position="359"/>
    </location>
    <ligand>
        <name>ATP</name>
        <dbReference type="ChEBI" id="CHEBI:30616"/>
        <label>2</label>
    </ligand>
</feature>
<keyword evidence="6 12" id="KW-0547">Nucleotide-binding</keyword>
<dbReference type="EC" id="3.6.1.-" evidence="12"/>
<reference evidence="14" key="1">
    <citation type="submission" date="2021-02" db="EMBL/GenBank/DDBJ databases">
        <title>Rhodobacter shimadae sp. nov., an aerobic anoxygenic phototrophic bacterium isolated from a hot spring.</title>
        <authorList>
            <person name="Muramatsu S."/>
            <person name="Haruta S."/>
            <person name="Hirose S."/>
            <person name="Hanada S."/>
        </authorList>
    </citation>
    <scope>NUCLEOTIDE SEQUENCE</scope>
    <source>
        <strain evidence="14">N10</strain>
    </source>
</reference>
<dbReference type="SMART" id="SM00382">
    <property type="entry name" value="AAA"/>
    <property type="match status" value="2"/>
</dbReference>
<evidence type="ECO:0000256" key="5">
    <source>
        <dbReference type="ARBA" id="ARBA00022737"/>
    </source>
</evidence>
<dbReference type="PANTHER" id="PTHR43858:SF1">
    <property type="entry name" value="ABC TRANSPORTER-RELATED PROTEIN"/>
    <property type="match status" value="1"/>
</dbReference>
<dbReference type="HAMAP" id="MF_00847">
    <property type="entry name" value="EttA"/>
    <property type="match status" value="1"/>
</dbReference>
<dbReference type="SUPFAM" id="SSF52540">
    <property type="entry name" value="P-loop containing nucleoside triphosphate hydrolases"/>
    <property type="match status" value="2"/>
</dbReference>
<dbReference type="InterPro" id="IPR022374">
    <property type="entry name" value="EttA"/>
</dbReference>
<dbReference type="InterPro" id="IPR032781">
    <property type="entry name" value="ABC_tran_Xtn"/>
</dbReference>
<evidence type="ECO:0000256" key="2">
    <source>
        <dbReference type="ARBA" id="ARBA00022490"/>
    </source>
</evidence>
<keyword evidence="4 12" id="KW-0699">rRNA-binding</keyword>
<dbReference type="AlphaFoldDB" id="A0A8G1EDZ0"/>
<name>A0A8G1EDZ0_9RHOB</name>
<dbReference type="PANTHER" id="PTHR43858">
    <property type="entry name" value="ENERGY-DEPENDENT TRANSLATIONAL THROTTLE PROTEIN ETTA"/>
    <property type="match status" value="1"/>
</dbReference>
<evidence type="ECO:0000256" key="8">
    <source>
        <dbReference type="ARBA" id="ARBA00022840"/>
    </source>
</evidence>
<dbReference type="Pfam" id="PF12848">
    <property type="entry name" value="ABC_tran_Xtn"/>
    <property type="match status" value="1"/>
</dbReference>
<dbReference type="PROSITE" id="PS00211">
    <property type="entry name" value="ABC_TRANSPORTER_1"/>
    <property type="match status" value="1"/>
</dbReference>
<dbReference type="NCBIfam" id="TIGR03719">
    <property type="entry name" value="ABC_ABC_ChvD"/>
    <property type="match status" value="1"/>
</dbReference>
<evidence type="ECO:0000313" key="14">
    <source>
        <dbReference type="EMBL" id="QYZ69944.1"/>
    </source>
</evidence>
<dbReference type="GO" id="GO:0043022">
    <property type="term" value="F:ribosome binding"/>
    <property type="evidence" value="ECO:0007669"/>
    <property type="project" value="UniProtKB-UniRule"/>
</dbReference>
<comment type="caution">
    <text evidence="12">Lacks conserved residue(s) required for the propagation of feature annotation.</text>
</comment>
<dbReference type="InterPro" id="IPR027417">
    <property type="entry name" value="P-loop_NTPase"/>
</dbReference>
<organism evidence="14 15">
    <name type="scientific">Neotabrizicola shimadae</name>
    <dbReference type="NCBI Taxonomy" id="2807096"/>
    <lineage>
        <taxon>Bacteria</taxon>
        <taxon>Pseudomonadati</taxon>
        <taxon>Pseudomonadota</taxon>
        <taxon>Alphaproteobacteria</taxon>
        <taxon>Rhodobacterales</taxon>
        <taxon>Paracoccaceae</taxon>
        <taxon>Neotabrizicola</taxon>
    </lineage>
</organism>
<keyword evidence="2 12" id="KW-0963">Cytoplasm</keyword>
<dbReference type="FunFam" id="3.40.50.300:FF:000183">
    <property type="entry name" value="ABC transporter ATP-binding protein yjjK"/>
    <property type="match status" value="1"/>
</dbReference>
<evidence type="ECO:0000256" key="4">
    <source>
        <dbReference type="ARBA" id="ARBA00022730"/>
    </source>
</evidence>
<comment type="domain">
    <text evidence="12">The arm domain is inserted in the first ABC transporter domain. Probably contacts ribosomal protein L1.</text>
</comment>
<evidence type="ECO:0000256" key="12">
    <source>
        <dbReference type="HAMAP-Rule" id="MF_00847"/>
    </source>
</evidence>
<dbReference type="InterPro" id="IPR003593">
    <property type="entry name" value="AAA+_ATPase"/>
</dbReference>
<keyword evidence="3 12" id="KW-0820">tRNA-binding</keyword>
<evidence type="ECO:0000256" key="6">
    <source>
        <dbReference type="ARBA" id="ARBA00022741"/>
    </source>
</evidence>
<evidence type="ECO:0000256" key="9">
    <source>
        <dbReference type="ARBA" id="ARBA00022845"/>
    </source>
</evidence>
<keyword evidence="7 12" id="KW-0378">Hydrolase</keyword>
<keyword evidence="8 12" id="KW-0067">ATP-binding</keyword>
<evidence type="ECO:0000313" key="15">
    <source>
        <dbReference type="Proteomes" id="UP000826300"/>
    </source>
</evidence>
<dbReference type="KEGG" id="nsm:JO391_20045"/>
<dbReference type="FunFam" id="3.40.50.300:FF:000011">
    <property type="entry name" value="Putative ABC transporter ATP-binding component"/>
    <property type="match status" value="1"/>
</dbReference>
<dbReference type="Proteomes" id="UP000826300">
    <property type="component" value="Chromosome"/>
</dbReference>
<dbReference type="CDD" id="cd03221">
    <property type="entry name" value="ABCF_EF-3"/>
    <property type="match status" value="2"/>
</dbReference>
<feature type="domain" description="ABC transporter" evidence="13">
    <location>
        <begin position="8"/>
        <end position="255"/>
    </location>
</feature>
<evidence type="ECO:0000256" key="11">
    <source>
        <dbReference type="ARBA" id="ARBA00022917"/>
    </source>
</evidence>
<feature type="region of interest" description="PtIM" evidence="12">
    <location>
        <begin position="238"/>
        <end position="318"/>
    </location>
</feature>
<comment type="function">
    <text evidence="12">A translation factor that gates the progression of the 70S ribosomal initiation complex (IC, containing tRNA(fMet) in the P-site) into the translation elongation cycle by using a mechanism sensitive to the ATP/ADP ratio. Binds to the 70S ribosome E-site where it modulates the state of the translating ribosome during subunit translocation. ATP hydrolysis probably frees it from the ribosome, which can enter the elongation phase.</text>
</comment>
<dbReference type="GO" id="GO:0016887">
    <property type="term" value="F:ATP hydrolysis activity"/>
    <property type="evidence" value="ECO:0007669"/>
    <property type="project" value="UniProtKB-UniRule"/>
</dbReference>